<dbReference type="PANTHER" id="PTHR30081">
    <property type="entry name" value="PROTEIN-EXPORT MEMBRANE PROTEIN SEC"/>
    <property type="match status" value="1"/>
</dbReference>
<evidence type="ECO:0000259" key="13">
    <source>
        <dbReference type="Pfam" id="PF13721"/>
    </source>
</evidence>
<dbReference type="InterPro" id="IPR022813">
    <property type="entry name" value="SecD/SecF_arch_bac"/>
</dbReference>
<accession>A0A1Y5HKT7</accession>
<dbReference type="HAMAP" id="MF_01463_B">
    <property type="entry name" value="SecD_B"/>
    <property type="match status" value="1"/>
</dbReference>
<feature type="domain" description="Protein translocase subunit SecDF P1" evidence="14">
    <location>
        <begin position="229"/>
        <end position="287"/>
    </location>
</feature>
<feature type="domain" description="SecD export protein N-terminal TM" evidence="13">
    <location>
        <begin position="2"/>
        <end position="104"/>
    </location>
</feature>
<sequence length="633" mass="69762">MLNKYPLWKNLLIVMVLALAVIYSVPNLYPPDPAIQITPSQAGAELSERSLEKIRENLTENNIDFFGEELVGTTVLYRLTDNEQQLPAKDKLQRMLGDDFVVALNRAPTTPQWLLDMGAGPMTLGLDLSGGVHFLMEVDMESYMKGQMKNYQAEVKRQLREENIKYRRVTIEKNSLRIAFKTEELQDKADTFLGREMKNFRASTVSNTSNDVILALTEQKVKDLQSYAVKQNLTTIRNRVNELGVAEPLVQRQGANRIVVQLPGVQDTATAKKVLGKAANLSFRLEAEPDASRFSSEEYQFRTNEFRSARVEKKEIISGDRVTNAKPSFDENGQPQVNIDLDSTGANIMAKVTRNAIKRRMAVLFIEQKPTTRYVMEDGKEVAVTKYTETRGIISLATIQSQLGNSFRITGLEPAEASELALLLRAGALAAPMYFVEERTVGPSLGKDNIEQGVMSVLVGLALVLVFMMVFYRLFGFFANVALFFNLVILIALMSLIGATLTLPGIAGIVLTVGMAVDANVLIFSRIREELNAGRSPQHAIHEGYNRAFVTIFDANITTLIVAVILFGAGTGPVKGFAVTLSLGIITSMFTAIVLTRALVNATYGGRRIETLSIGGLDKNVVNDSAVTAGETK</sequence>
<feature type="transmembrane region" description="Helical" evidence="11">
    <location>
        <begin position="453"/>
        <end position="472"/>
    </location>
</feature>
<evidence type="ECO:0000256" key="6">
    <source>
        <dbReference type="ARBA" id="ARBA00022989"/>
    </source>
</evidence>
<dbReference type="Pfam" id="PF07549">
    <property type="entry name" value="Sec_GG"/>
    <property type="match status" value="1"/>
</dbReference>
<feature type="transmembrane region" description="Helical" evidence="11">
    <location>
        <begin position="576"/>
        <end position="600"/>
    </location>
</feature>
<feature type="transmembrane region" description="Helical" evidence="11">
    <location>
        <begin position="477"/>
        <end position="499"/>
    </location>
</feature>
<evidence type="ECO:0000259" key="15">
    <source>
        <dbReference type="Pfam" id="PF22599"/>
    </source>
</evidence>
<evidence type="ECO:0000256" key="10">
    <source>
        <dbReference type="ARBA" id="ARBA00068220"/>
    </source>
</evidence>
<comment type="caution">
    <text evidence="16">The sequence shown here is derived from an EMBL/GenBank/DDBJ whole genome shotgun (WGS) entry which is preliminary data.</text>
</comment>
<protein>
    <recommendedName>
        <fullName evidence="10 11">Protein translocase subunit SecD</fullName>
    </recommendedName>
</protein>
<reference evidence="17" key="1">
    <citation type="journal article" date="2017" name="Proc. Natl. Acad. Sci. U.S.A.">
        <title>Simulation of Deepwater Horizon oil plume reveals substrate specialization within a complex community of hydrocarbon degraders.</title>
        <authorList>
            <person name="Hu P."/>
            <person name="Dubinsky E.A."/>
            <person name="Probst A.J."/>
            <person name="Wang J."/>
            <person name="Sieber C.M.K."/>
            <person name="Tom L.M."/>
            <person name="Gardinali P."/>
            <person name="Banfield J.F."/>
            <person name="Atlas R.M."/>
            <person name="Andersen G.L."/>
        </authorList>
    </citation>
    <scope>NUCLEOTIDE SEQUENCE [LARGE SCALE GENOMIC DNA]</scope>
</reference>
<dbReference type="GO" id="GO:0005886">
    <property type="term" value="C:plasma membrane"/>
    <property type="evidence" value="ECO:0007669"/>
    <property type="project" value="UniProtKB-SubCell"/>
</dbReference>
<evidence type="ECO:0000313" key="17">
    <source>
        <dbReference type="Proteomes" id="UP000227088"/>
    </source>
</evidence>
<dbReference type="InterPro" id="IPR054384">
    <property type="entry name" value="SecDF_P1_head"/>
</dbReference>
<keyword evidence="8 11" id="KW-0472">Membrane</keyword>
<evidence type="ECO:0000256" key="1">
    <source>
        <dbReference type="ARBA" id="ARBA00004651"/>
    </source>
</evidence>
<dbReference type="InterPro" id="IPR048634">
    <property type="entry name" value="SecD_SecF_C"/>
</dbReference>
<evidence type="ECO:0000313" key="16">
    <source>
        <dbReference type="EMBL" id="OUS37936.1"/>
    </source>
</evidence>
<comment type="subcellular location">
    <subcellularLocation>
        <location evidence="1 11">Cell membrane</location>
        <topology evidence="1 11">Multi-pass membrane protein</topology>
    </subcellularLocation>
</comment>
<dbReference type="Pfam" id="PF21760">
    <property type="entry name" value="SecD_1st"/>
    <property type="match status" value="1"/>
</dbReference>
<keyword evidence="3 11" id="KW-1003">Cell membrane</keyword>
<organism evidence="16 17">
    <name type="scientific">Oleispira antarctica</name>
    <dbReference type="NCBI Taxonomy" id="188908"/>
    <lineage>
        <taxon>Bacteria</taxon>
        <taxon>Pseudomonadati</taxon>
        <taxon>Pseudomonadota</taxon>
        <taxon>Gammaproteobacteria</taxon>
        <taxon>Oceanospirillales</taxon>
        <taxon>Oceanospirillaceae</taxon>
        <taxon>Oleispira</taxon>
    </lineage>
</organism>
<dbReference type="GO" id="GO:0043952">
    <property type="term" value="P:protein transport by the Sec complex"/>
    <property type="evidence" value="ECO:0007669"/>
    <property type="project" value="UniProtKB-UniRule"/>
</dbReference>
<evidence type="ECO:0000256" key="9">
    <source>
        <dbReference type="ARBA" id="ARBA00060774"/>
    </source>
</evidence>
<comment type="caution">
    <text evidence="11">Lacks conserved residue(s) required for the propagation of feature annotation.</text>
</comment>
<gene>
    <name evidence="11" type="primary">secD</name>
    <name evidence="16" type="ORF">A9R00_10825</name>
</gene>
<dbReference type="InterPro" id="IPR005791">
    <property type="entry name" value="SecD"/>
</dbReference>
<dbReference type="Pfam" id="PF02355">
    <property type="entry name" value="SecD_SecF_C"/>
    <property type="match status" value="1"/>
</dbReference>
<dbReference type="FunFam" id="1.20.1640.10:FF:000004">
    <property type="entry name" value="Protein translocase subunit SecD"/>
    <property type="match status" value="1"/>
</dbReference>
<dbReference type="GO" id="GO:0065002">
    <property type="term" value="P:intracellular protein transmembrane transport"/>
    <property type="evidence" value="ECO:0007669"/>
    <property type="project" value="UniProtKB-UniRule"/>
</dbReference>
<evidence type="ECO:0000259" key="14">
    <source>
        <dbReference type="Pfam" id="PF21760"/>
    </source>
</evidence>
<evidence type="ECO:0000256" key="4">
    <source>
        <dbReference type="ARBA" id="ARBA00022692"/>
    </source>
</evidence>
<feature type="transmembrane region" description="Helical" evidence="11">
    <location>
        <begin position="505"/>
        <end position="527"/>
    </location>
</feature>
<dbReference type="NCBIfam" id="TIGR01129">
    <property type="entry name" value="secD"/>
    <property type="match status" value="1"/>
</dbReference>
<evidence type="ECO:0000256" key="2">
    <source>
        <dbReference type="ARBA" id="ARBA00022448"/>
    </source>
</evidence>
<evidence type="ECO:0000259" key="12">
    <source>
        <dbReference type="Pfam" id="PF02355"/>
    </source>
</evidence>
<dbReference type="InterPro" id="IPR022646">
    <property type="entry name" value="SecD/SecF_CS"/>
</dbReference>
<evidence type="ECO:0000256" key="3">
    <source>
        <dbReference type="ARBA" id="ARBA00022475"/>
    </source>
</evidence>
<keyword evidence="6 11" id="KW-1133">Transmembrane helix</keyword>
<keyword evidence="2 11" id="KW-0813">Transport</keyword>
<evidence type="ECO:0000256" key="11">
    <source>
        <dbReference type="HAMAP-Rule" id="MF_01463"/>
    </source>
</evidence>
<dbReference type="InterPro" id="IPR027398">
    <property type="entry name" value="SecD-TM"/>
</dbReference>
<dbReference type="GO" id="GO:0015450">
    <property type="term" value="F:protein-transporting ATPase activity"/>
    <property type="evidence" value="ECO:0007669"/>
    <property type="project" value="InterPro"/>
</dbReference>
<dbReference type="InterPro" id="IPR048631">
    <property type="entry name" value="SecD_1st"/>
</dbReference>
<dbReference type="Gene3D" id="1.20.1640.10">
    <property type="entry name" value="Multidrug efflux transporter AcrB transmembrane domain"/>
    <property type="match status" value="1"/>
</dbReference>
<dbReference type="FunFam" id="3.30.70.3400:FF:000003">
    <property type="entry name" value="Preprotein translocase subunit SecD"/>
    <property type="match status" value="1"/>
</dbReference>
<dbReference type="EMBL" id="MABE01000621">
    <property type="protein sequence ID" value="OUS37936.1"/>
    <property type="molecule type" value="Genomic_DNA"/>
</dbReference>
<keyword evidence="7 11" id="KW-0811">Translocation</keyword>
<feature type="transmembrane region" description="Helical" evidence="11">
    <location>
        <begin position="548"/>
        <end position="570"/>
    </location>
</feature>
<evidence type="ECO:0000256" key="7">
    <source>
        <dbReference type="ARBA" id="ARBA00023010"/>
    </source>
</evidence>
<dbReference type="Gene3D" id="3.30.1360.200">
    <property type="match status" value="1"/>
</dbReference>
<proteinExistence type="inferred from homology"/>
<dbReference type="Pfam" id="PF13721">
    <property type="entry name" value="SecD-TM1"/>
    <property type="match status" value="1"/>
</dbReference>
<feature type="domain" description="Protein export membrane protein SecD/SecF C-terminal" evidence="12">
    <location>
        <begin position="436"/>
        <end position="600"/>
    </location>
</feature>
<evidence type="ECO:0000256" key="5">
    <source>
        <dbReference type="ARBA" id="ARBA00022927"/>
    </source>
</evidence>
<comment type="function">
    <text evidence="11">Part of the Sec protein translocase complex. Interacts with the SecYEG preprotein conducting channel. SecDF uses the proton motive force (PMF) to complete protein translocation after the ATP-dependent function of SecA.</text>
</comment>
<comment type="subunit">
    <text evidence="11">Forms a complex with SecF. Part of the essential Sec protein translocation apparatus which comprises SecA, SecYEG and auxiliary proteins SecDF-YajC and YidC.</text>
</comment>
<keyword evidence="4 11" id="KW-0812">Transmembrane</keyword>
<evidence type="ECO:0000256" key="8">
    <source>
        <dbReference type="ARBA" id="ARBA00023136"/>
    </source>
</evidence>
<dbReference type="Gene3D" id="3.30.70.3400">
    <property type="match status" value="2"/>
</dbReference>
<dbReference type="Pfam" id="PF22599">
    <property type="entry name" value="SecDF_P1_head"/>
    <property type="match status" value="1"/>
</dbReference>
<dbReference type="SUPFAM" id="SSF82866">
    <property type="entry name" value="Multidrug efflux transporter AcrB transmembrane domain"/>
    <property type="match status" value="1"/>
</dbReference>
<dbReference type="Proteomes" id="UP000227088">
    <property type="component" value="Unassembled WGS sequence"/>
</dbReference>
<feature type="domain" description="SecDF P1 head subdomain" evidence="15">
    <location>
        <begin position="305"/>
        <end position="431"/>
    </location>
</feature>
<dbReference type="InterPro" id="IPR055344">
    <property type="entry name" value="SecD_SecF_C_bact"/>
</dbReference>
<dbReference type="FunFam" id="3.30.1360.200:FF:000001">
    <property type="entry name" value="Protein translocase subunit SecD"/>
    <property type="match status" value="1"/>
</dbReference>
<dbReference type="GO" id="GO:0006605">
    <property type="term" value="P:protein targeting"/>
    <property type="evidence" value="ECO:0007669"/>
    <property type="project" value="UniProtKB-UniRule"/>
</dbReference>
<dbReference type="AlphaFoldDB" id="A0A1Y5HKT7"/>
<keyword evidence="5 11" id="KW-0653">Protein transport</keyword>
<dbReference type="PANTHER" id="PTHR30081:SF1">
    <property type="entry name" value="PROTEIN TRANSLOCASE SUBUNIT SECD"/>
    <property type="match status" value="1"/>
</dbReference>
<comment type="similarity">
    <text evidence="9 11">Belongs to the SecD/SecF family. SecD subfamily.</text>
</comment>
<dbReference type="NCBIfam" id="TIGR00916">
    <property type="entry name" value="2A0604s01"/>
    <property type="match status" value="1"/>
</dbReference>
<name>A0A1Y5HKT7_OLEAN</name>